<dbReference type="GeneID" id="5044880"/>
<dbReference type="RefSeq" id="XP_001459095.1">
    <property type="nucleotide sequence ID" value="XM_001459058.1"/>
</dbReference>
<evidence type="ECO:0000313" key="2">
    <source>
        <dbReference type="Proteomes" id="UP000000600"/>
    </source>
</evidence>
<dbReference type="OMA" id="MSMEPIN"/>
<sequence length="255" mass="30726">MLSKIKVGRPKKQLIEMQGGIANYGYLFNDHDCVKLLKLLSIQGNYKFRILTGPRNKIKPIVQQNDEVEESNDLINPKYFFLTTEKRKYSIENEQIVDNNQYLFINSNQFSPKFELLINKLNVLLKELDNNFIYLLLDILILYTECFDYNLQVNTQVEYIIQQLESPKYSKNFQYLLNWQIQTNKTKEVRYKVFLEFLQQKERLINNKRSKKVIEKHRKFIQKQNNQMLEIMSMEPINYLISKLVKRFNKIMRTN</sequence>
<reference evidence="1 2" key="1">
    <citation type="journal article" date="2006" name="Nature">
        <title>Global trends of whole-genome duplications revealed by the ciliate Paramecium tetraurelia.</title>
        <authorList>
            <consortium name="Genoscope"/>
            <person name="Aury J.-M."/>
            <person name="Jaillon O."/>
            <person name="Duret L."/>
            <person name="Noel B."/>
            <person name="Jubin C."/>
            <person name="Porcel B.M."/>
            <person name="Segurens B."/>
            <person name="Daubin V."/>
            <person name="Anthouard V."/>
            <person name="Aiach N."/>
            <person name="Arnaiz O."/>
            <person name="Billaut A."/>
            <person name="Beisson J."/>
            <person name="Blanc I."/>
            <person name="Bouhouche K."/>
            <person name="Camara F."/>
            <person name="Duharcourt S."/>
            <person name="Guigo R."/>
            <person name="Gogendeau D."/>
            <person name="Katinka M."/>
            <person name="Keller A.-M."/>
            <person name="Kissmehl R."/>
            <person name="Klotz C."/>
            <person name="Koll F."/>
            <person name="Le Moue A."/>
            <person name="Lepere C."/>
            <person name="Malinsky S."/>
            <person name="Nowacki M."/>
            <person name="Nowak J.K."/>
            <person name="Plattner H."/>
            <person name="Poulain J."/>
            <person name="Ruiz F."/>
            <person name="Serrano V."/>
            <person name="Zagulski M."/>
            <person name="Dessen P."/>
            <person name="Betermier M."/>
            <person name="Weissenbach J."/>
            <person name="Scarpelli C."/>
            <person name="Schachter V."/>
            <person name="Sperling L."/>
            <person name="Meyer E."/>
            <person name="Cohen J."/>
            <person name="Wincker P."/>
        </authorList>
    </citation>
    <scope>NUCLEOTIDE SEQUENCE [LARGE SCALE GENOMIC DNA]</scope>
    <source>
        <strain evidence="1 2">Stock d4-2</strain>
    </source>
</reference>
<dbReference type="OrthoDB" id="318333at2759"/>
<dbReference type="Proteomes" id="UP000000600">
    <property type="component" value="Unassembled WGS sequence"/>
</dbReference>
<dbReference type="KEGG" id="ptm:GSPATT00024428001"/>
<gene>
    <name evidence="1" type="ORF">GSPATT00024428001</name>
</gene>
<organism evidence="1 2">
    <name type="scientific">Paramecium tetraurelia</name>
    <dbReference type="NCBI Taxonomy" id="5888"/>
    <lineage>
        <taxon>Eukaryota</taxon>
        <taxon>Sar</taxon>
        <taxon>Alveolata</taxon>
        <taxon>Ciliophora</taxon>
        <taxon>Intramacronucleata</taxon>
        <taxon>Oligohymenophorea</taxon>
        <taxon>Peniculida</taxon>
        <taxon>Parameciidae</taxon>
        <taxon>Paramecium</taxon>
    </lineage>
</organism>
<dbReference type="AlphaFoldDB" id="A0E8T1"/>
<proteinExistence type="predicted"/>
<dbReference type="InParanoid" id="A0E8T1"/>
<keyword evidence="2" id="KW-1185">Reference proteome</keyword>
<evidence type="ECO:0000313" key="1">
    <source>
        <dbReference type="EMBL" id="CAK91698.1"/>
    </source>
</evidence>
<protein>
    <submittedName>
        <fullName evidence="1">Uncharacterized protein</fullName>
    </submittedName>
</protein>
<accession>A0E8T1</accession>
<dbReference type="HOGENOM" id="CLU_1091780_0_0_1"/>
<dbReference type="EMBL" id="CT868664">
    <property type="protein sequence ID" value="CAK91698.1"/>
    <property type="molecule type" value="Genomic_DNA"/>
</dbReference>
<name>A0E8T1_PARTE</name>